<protein>
    <recommendedName>
        <fullName evidence="3">Phage protein</fullName>
    </recommendedName>
</protein>
<sequence>MKMYTAIGFYPDNGQKFNTFLNAGNADEALLIVEDQNPCLIVCGVIEGIHPSMDSDGYITGSEVE</sequence>
<evidence type="ECO:0008006" key="3">
    <source>
        <dbReference type="Google" id="ProtNLM"/>
    </source>
</evidence>
<reference evidence="2" key="1">
    <citation type="submission" date="2020-03" db="EMBL/GenBank/DDBJ databases">
        <title>The deep terrestrial virosphere.</title>
        <authorList>
            <person name="Holmfeldt K."/>
            <person name="Nilsson E."/>
            <person name="Simone D."/>
            <person name="Lopez-Fernandez M."/>
            <person name="Wu X."/>
            <person name="de Brujin I."/>
            <person name="Lundin D."/>
            <person name="Andersson A."/>
            <person name="Bertilsson S."/>
            <person name="Dopson M."/>
        </authorList>
    </citation>
    <scope>NUCLEOTIDE SEQUENCE</scope>
    <source>
        <strain evidence="1">MM415B05481</strain>
        <strain evidence="2">TM448B04442</strain>
    </source>
</reference>
<organism evidence="2">
    <name type="scientific">viral metagenome</name>
    <dbReference type="NCBI Taxonomy" id="1070528"/>
    <lineage>
        <taxon>unclassified sequences</taxon>
        <taxon>metagenomes</taxon>
        <taxon>organismal metagenomes</taxon>
    </lineage>
</organism>
<accession>A0A6M3XZV6</accession>
<dbReference type="AlphaFoldDB" id="A0A6M3XZV6"/>
<evidence type="ECO:0000313" key="1">
    <source>
        <dbReference type="EMBL" id="QJA95319.1"/>
    </source>
</evidence>
<dbReference type="EMBL" id="MT143305">
    <property type="protein sequence ID" value="QJA95319.1"/>
    <property type="molecule type" value="Genomic_DNA"/>
</dbReference>
<proteinExistence type="predicted"/>
<dbReference type="EMBL" id="MT145078">
    <property type="protein sequence ID" value="QJI03322.1"/>
    <property type="molecule type" value="Genomic_DNA"/>
</dbReference>
<name>A0A6M3XZV6_9ZZZZ</name>
<gene>
    <name evidence="1" type="ORF">MM415B05481_0002</name>
    <name evidence="2" type="ORF">TM448B04442_0003</name>
</gene>
<evidence type="ECO:0000313" key="2">
    <source>
        <dbReference type="EMBL" id="QJI03322.1"/>
    </source>
</evidence>